<dbReference type="AlphaFoldDB" id="A0A183ITP5"/>
<dbReference type="EMBL" id="UZAM01010226">
    <property type="protein sequence ID" value="VDP11427.1"/>
    <property type="molecule type" value="Genomic_DNA"/>
</dbReference>
<gene>
    <name evidence="2" type="ORF">SBAD_LOCUS6992</name>
</gene>
<evidence type="ECO:0000313" key="3">
    <source>
        <dbReference type="Proteomes" id="UP000270296"/>
    </source>
</evidence>
<organism evidence="4">
    <name type="scientific">Soboliphyme baturini</name>
    <dbReference type="NCBI Taxonomy" id="241478"/>
    <lineage>
        <taxon>Eukaryota</taxon>
        <taxon>Metazoa</taxon>
        <taxon>Ecdysozoa</taxon>
        <taxon>Nematoda</taxon>
        <taxon>Enoplea</taxon>
        <taxon>Dorylaimia</taxon>
        <taxon>Dioctophymatida</taxon>
        <taxon>Dioctophymatoidea</taxon>
        <taxon>Soboliphymatidae</taxon>
        <taxon>Soboliphyme</taxon>
    </lineage>
</organism>
<dbReference type="Proteomes" id="UP000270296">
    <property type="component" value="Unassembled WGS sequence"/>
</dbReference>
<keyword evidence="3" id="KW-1185">Reference proteome</keyword>
<reference evidence="2 3" key="2">
    <citation type="submission" date="2018-11" db="EMBL/GenBank/DDBJ databases">
        <authorList>
            <consortium name="Pathogen Informatics"/>
        </authorList>
    </citation>
    <scope>NUCLEOTIDE SEQUENCE [LARGE SCALE GENOMIC DNA]</scope>
</reference>
<protein>
    <submittedName>
        <fullName evidence="4">Ovule protein</fullName>
    </submittedName>
</protein>
<evidence type="ECO:0000313" key="4">
    <source>
        <dbReference type="WBParaSite" id="SBAD_0000725701-mRNA-1"/>
    </source>
</evidence>
<feature type="compositionally biased region" description="Polar residues" evidence="1">
    <location>
        <begin position="48"/>
        <end position="60"/>
    </location>
</feature>
<name>A0A183ITP5_9BILA</name>
<accession>A0A183ITP5</accession>
<evidence type="ECO:0000256" key="1">
    <source>
        <dbReference type="SAM" id="MobiDB-lite"/>
    </source>
</evidence>
<feature type="region of interest" description="Disordered" evidence="1">
    <location>
        <begin position="9"/>
        <end position="60"/>
    </location>
</feature>
<reference evidence="4" key="1">
    <citation type="submission" date="2016-06" db="UniProtKB">
        <authorList>
            <consortium name="WormBaseParasite"/>
        </authorList>
    </citation>
    <scope>IDENTIFICATION</scope>
</reference>
<proteinExistence type="predicted"/>
<sequence length="127" mass="14007">MLSASVMKMMQRAESLRMSTDQKPVTKKERRGKYKRSMSELLKPGANPKQSSGDNLLSSHTLSNVSIEENELESDMAHCSIDDSAKRIEVKAAGGDSGAASFFVEKKIYFSVSFGKLAFRALYFGNS</sequence>
<evidence type="ECO:0000313" key="2">
    <source>
        <dbReference type="EMBL" id="VDP11427.1"/>
    </source>
</evidence>
<dbReference type="WBParaSite" id="SBAD_0000725701-mRNA-1">
    <property type="protein sequence ID" value="SBAD_0000725701-mRNA-1"/>
    <property type="gene ID" value="SBAD_0000725701"/>
</dbReference>